<feature type="domain" description="Aminoglycoside phosphotransferase" evidence="1">
    <location>
        <begin position="114"/>
        <end position="370"/>
    </location>
</feature>
<dbReference type="PANTHER" id="PTHR21310:SF13">
    <property type="entry name" value="AMINOGLYCOSIDE PHOSPHOTRANSFERASE DOMAIN-CONTAINING PROTEIN"/>
    <property type="match status" value="1"/>
</dbReference>
<evidence type="ECO:0000313" key="3">
    <source>
        <dbReference type="Proteomes" id="UP001369815"/>
    </source>
</evidence>
<dbReference type="PANTHER" id="PTHR21310">
    <property type="entry name" value="AMINOGLYCOSIDE PHOSPHOTRANSFERASE-RELATED-RELATED"/>
    <property type="match status" value="1"/>
</dbReference>
<dbReference type="Proteomes" id="UP001369815">
    <property type="component" value="Unassembled WGS sequence"/>
</dbReference>
<proteinExistence type="predicted"/>
<dbReference type="AlphaFoldDB" id="A0AAX6MMG0"/>
<gene>
    <name evidence="2" type="ORF">Daesc_003771</name>
</gene>
<comment type="caution">
    <text evidence="2">The sequence shown here is derived from an EMBL/GenBank/DDBJ whole genome shotgun (WGS) entry which is preliminary data.</text>
</comment>
<dbReference type="Pfam" id="PF01636">
    <property type="entry name" value="APH"/>
    <property type="match status" value="1"/>
</dbReference>
<protein>
    <recommendedName>
        <fullName evidence="1">Aminoglycoside phosphotransferase domain-containing protein</fullName>
    </recommendedName>
</protein>
<name>A0AAX6MMG0_9PEZI</name>
<dbReference type="InterPro" id="IPR051678">
    <property type="entry name" value="AGP_Transferase"/>
</dbReference>
<reference evidence="2 3" key="1">
    <citation type="journal article" date="2024" name="Front Chem Biol">
        <title>Unveiling the potential of Daldinia eschscholtzii MFLUCC 19-0629 through bioactivity and bioinformatics studies for enhanced sustainable agriculture production.</title>
        <authorList>
            <person name="Brooks S."/>
            <person name="Weaver J.A."/>
            <person name="Klomchit A."/>
            <person name="Alharthi S.A."/>
            <person name="Onlamun T."/>
            <person name="Nurani R."/>
            <person name="Vong T.K."/>
            <person name="Alberti F."/>
            <person name="Greco C."/>
        </authorList>
    </citation>
    <scope>NUCLEOTIDE SEQUENCE [LARGE SCALE GENOMIC DNA]</scope>
    <source>
        <strain evidence="2">MFLUCC 19-0629</strain>
    </source>
</reference>
<keyword evidence="3" id="KW-1185">Reference proteome</keyword>
<dbReference type="SUPFAM" id="SSF56112">
    <property type="entry name" value="Protein kinase-like (PK-like)"/>
    <property type="match status" value="1"/>
</dbReference>
<evidence type="ECO:0000259" key="1">
    <source>
        <dbReference type="Pfam" id="PF01636"/>
    </source>
</evidence>
<sequence length="490" mass="56660">MQLNNEQALYEEPHQDLVSGHTELSRALSQDLDSLFGDPVESVNSDSGGIKPMDSADAFPCQGDPAYGLQWTKNGDFISLKPKWTVEPTIDSIILTLRKAIDSHKQYVVQHHWNGVYSKIYHVSYDGIRLILKIYLPVCPKFMTESEVATLRWVDEHTRLPVPKVHCYDSSLNNPMGFEWILMDRIDGAPLFECWKSTTQGAKERIVKQIAEYAAICFTRQFRGIGNIYYPLEPRQSNSHPFVGEMASMAWTKSRLCLISAKLRSKLDEATNEGHCRTISDMLDLVDRLRKLEDKFFLTPEPFRDSGQSIYEDEPADEEDTETINERGNPYERTMLWHDDISLDNILVDENGVLQGVIGWSCVSCLPLYDACQFPAFLHQAWDRPIEPRTPYRVTRTHLESEGDIVKYDVELRQHHLTLLRRIFIDEMMQQCPGWVDVFHRQGTRRDYEVAVQNCDNEFAYKVVEEWVGAVEENFDHNKSVWSLQQCLIR</sequence>
<dbReference type="InterPro" id="IPR011009">
    <property type="entry name" value="Kinase-like_dom_sf"/>
</dbReference>
<dbReference type="InterPro" id="IPR002575">
    <property type="entry name" value="Aminoglycoside_PTrfase"/>
</dbReference>
<evidence type="ECO:0000313" key="2">
    <source>
        <dbReference type="EMBL" id="KAK6953809.1"/>
    </source>
</evidence>
<organism evidence="2 3">
    <name type="scientific">Daldinia eschscholtzii</name>
    <dbReference type="NCBI Taxonomy" id="292717"/>
    <lineage>
        <taxon>Eukaryota</taxon>
        <taxon>Fungi</taxon>
        <taxon>Dikarya</taxon>
        <taxon>Ascomycota</taxon>
        <taxon>Pezizomycotina</taxon>
        <taxon>Sordariomycetes</taxon>
        <taxon>Xylariomycetidae</taxon>
        <taxon>Xylariales</taxon>
        <taxon>Hypoxylaceae</taxon>
        <taxon>Daldinia</taxon>
    </lineage>
</organism>
<accession>A0AAX6MMG0</accession>
<dbReference type="EMBL" id="JBANMG010000004">
    <property type="protein sequence ID" value="KAK6953809.1"/>
    <property type="molecule type" value="Genomic_DNA"/>
</dbReference>